<keyword evidence="3" id="KW-1185">Reference proteome</keyword>
<dbReference type="Proteomes" id="UP000030300">
    <property type="component" value="Chromosome"/>
</dbReference>
<dbReference type="InterPro" id="IPR005545">
    <property type="entry name" value="YCII"/>
</dbReference>
<dbReference type="SUPFAM" id="SSF54909">
    <property type="entry name" value="Dimeric alpha+beta barrel"/>
    <property type="match status" value="1"/>
</dbReference>
<accession>A0A0A1DQ59</accession>
<dbReference type="PANTHER" id="PTHR35174">
    <property type="entry name" value="BLL7171 PROTEIN-RELATED"/>
    <property type="match status" value="1"/>
</dbReference>
<gene>
    <name evidence="2" type="ORF">KR76_21475</name>
</gene>
<evidence type="ECO:0000256" key="1">
    <source>
        <dbReference type="ARBA" id="ARBA00007689"/>
    </source>
</evidence>
<dbReference type="EMBL" id="CP009896">
    <property type="protein sequence ID" value="AIY18703.1"/>
    <property type="molecule type" value="Genomic_DNA"/>
</dbReference>
<dbReference type="STRING" id="2045.KR76_21475"/>
<organism evidence="2 3">
    <name type="scientific">Nocardioides simplex</name>
    <name type="common">Arthrobacter simplex</name>
    <dbReference type="NCBI Taxonomy" id="2045"/>
    <lineage>
        <taxon>Bacteria</taxon>
        <taxon>Bacillati</taxon>
        <taxon>Actinomycetota</taxon>
        <taxon>Actinomycetes</taxon>
        <taxon>Propionibacteriales</taxon>
        <taxon>Nocardioidaceae</taxon>
        <taxon>Pimelobacter</taxon>
    </lineage>
</organism>
<dbReference type="PANTHER" id="PTHR35174:SF3">
    <property type="entry name" value="BLL7171 PROTEIN"/>
    <property type="match status" value="1"/>
</dbReference>
<dbReference type="Gene3D" id="3.30.70.1060">
    <property type="entry name" value="Dimeric alpha+beta barrel"/>
    <property type="match status" value="1"/>
</dbReference>
<dbReference type="AlphaFoldDB" id="A0A0A1DQ59"/>
<dbReference type="GeneID" id="96611357"/>
<dbReference type="KEGG" id="psim:KR76_21475"/>
<dbReference type="HOGENOM" id="CLU_130902_2_2_11"/>
<dbReference type="eggNOG" id="COG3795">
    <property type="taxonomic scope" value="Bacteria"/>
</dbReference>
<dbReference type="RefSeq" id="WP_038681202.1">
    <property type="nucleotide sequence ID" value="NZ_BJMC01000011.1"/>
</dbReference>
<protein>
    <submittedName>
        <fullName evidence="2">Uncharacterized protein</fullName>
    </submittedName>
</protein>
<dbReference type="Pfam" id="PF03795">
    <property type="entry name" value="YCII"/>
    <property type="match status" value="1"/>
</dbReference>
<name>A0A0A1DQ59_NOCSI</name>
<proteinExistence type="inferred from homology"/>
<dbReference type="InterPro" id="IPR011008">
    <property type="entry name" value="Dimeric_a/b-barrel"/>
</dbReference>
<evidence type="ECO:0000313" key="3">
    <source>
        <dbReference type="Proteomes" id="UP000030300"/>
    </source>
</evidence>
<reference evidence="2 3" key="1">
    <citation type="journal article" date="2015" name="Genome Announc.">
        <title>Complete Genome Sequence of Steroid-Transforming Nocardioides simplex VKM Ac-2033D.</title>
        <authorList>
            <person name="Shtratnikova V.Y."/>
            <person name="Schelkunov M.I."/>
            <person name="Pekov Y.A."/>
            <person name="Fokina V.V."/>
            <person name="Logacheva M.D."/>
            <person name="Sokolov S.L."/>
            <person name="Bragin E.Y."/>
            <person name="Ashapkin V.V."/>
            <person name="Donova M.V."/>
        </authorList>
    </citation>
    <scope>NUCLEOTIDE SEQUENCE [LARGE SCALE GENOMIC DNA]</scope>
    <source>
        <strain evidence="2 3">VKM Ac-2033D</strain>
    </source>
</reference>
<sequence length="121" mass="13140">MTTYVVLLTGDERTWEDASPEERASMYARHDEFSRLLEERGHQVTGGAELAHSRTAKVVRKAAADGDAITVTDGPYLESVEQVGGFYVVESDDLDDLLEVCGVLASLEDGVEVRATVAHDA</sequence>
<dbReference type="OrthoDB" id="668782at2"/>
<evidence type="ECO:0000313" key="2">
    <source>
        <dbReference type="EMBL" id="AIY18703.1"/>
    </source>
</evidence>
<comment type="similarity">
    <text evidence="1">Belongs to the YciI family.</text>
</comment>